<dbReference type="EMBL" id="CP014692">
    <property type="protein sequence ID" value="AQS85153.1"/>
    <property type="molecule type" value="Genomic_DNA"/>
</dbReference>
<dbReference type="SUPFAM" id="SSF52833">
    <property type="entry name" value="Thioredoxin-like"/>
    <property type="match status" value="1"/>
</dbReference>
<dbReference type="Gene3D" id="3.40.30.10">
    <property type="entry name" value="Glutaredoxin"/>
    <property type="match status" value="1"/>
</dbReference>
<reference evidence="2 3" key="1">
    <citation type="submission" date="2016-03" db="EMBL/GenBank/DDBJ databases">
        <title>Acetic acid bacteria sequencing.</title>
        <authorList>
            <person name="Brandt J."/>
            <person name="Jakob F."/>
            <person name="Vogel R.F."/>
        </authorList>
    </citation>
    <scope>NUCLEOTIDE SEQUENCE [LARGE SCALE GENOMIC DNA]</scope>
    <source>
        <strain evidence="2 3">TMW2.1153</strain>
    </source>
</reference>
<dbReference type="RefSeq" id="WP_077813199.1">
    <property type="nucleotide sequence ID" value="NZ_CP014692.1"/>
</dbReference>
<dbReference type="KEGG" id="aace:A0U92_10580"/>
<dbReference type="OrthoDB" id="462848at2"/>
<keyword evidence="1" id="KW-0812">Transmembrane</keyword>
<keyword evidence="1" id="KW-1133">Transmembrane helix</keyword>
<accession>A0A1U9KH71</accession>
<sequence>MTELVCVNVLLTGVLLATLLVTWRLTRQVRQLFREVAPAGALTGSKGLQPGDTCPTGPFRLLNGDAFSPSDRRETTLLLFVSATCPVSRKIIPIAQDFCRKEHVSLVFAGDDAIGIQERFAKNVGIRTDRFINDPVLGRVLEVDKLPAAFLLSSEGVILSRGLVNSREHLESLLNAWESGFTTVQDYITHRKQQKIETA</sequence>
<evidence type="ECO:0000313" key="2">
    <source>
        <dbReference type="EMBL" id="AQS85153.1"/>
    </source>
</evidence>
<dbReference type="AlphaFoldDB" id="A0A1U9KH71"/>
<evidence type="ECO:0000256" key="1">
    <source>
        <dbReference type="SAM" id="Phobius"/>
    </source>
</evidence>
<gene>
    <name evidence="2" type="ORF">A0U92_10580</name>
</gene>
<name>A0A1U9KH71_ACEAC</name>
<organism evidence="2 3">
    <name type="scientific">Acetobacter aceti</name>
    <dbReference type="NCBI Taxonomy" id="435"/>
    <lineage>
        <taxon>Bacteria</taxon>
        <taxon>Pseudomonadati</taxon>
        <taxon>Pseudomonadota</taxon>
        <taxon>Alphaproteobacteria</taxon>
        <taxon>Acetobacterales</taxon>
        <taxon>Acetobacteraceae</taxon>
        <taxon>Acetobacter</taxon>
        <taxon>Acetobacter subgen. Acetobacter</taxon>
    </lineage>
</organism>
<dbReference type="Proteomes" id="UP000188937">
    <property type="component" value="Chromosome"/>
</dbReference>
<feature type="transmembrane region" description="Helical" evidence="1">
    <location>
        <begin position="6"/>
        <end position="25"/>
    </location>
</feature>
<dbReference type="STRING" id="435.A0U92_10580"/>
<dbReference type="InterPro" id="IPR036249">
    <property type="entry name" value="Thioredoxin-like_sf"/>
</dbReference>
<protein>
    <submittedName>
        <fullName evidence="2">Methylamine utilization protein MauD</fullName>
    </submittedName>
</protein>
<proteinExistence type="predicted"/>
<evidence type="ECO:0000313" key="3">
    <source>
        <dbReference type="Proteomes" id="UP000188937"/>
    </source>
</evidence>
<keyword evidence="3" id="KW-1185">Reference proteome</keyword>
<keyword evidence="1" id="KW-0472">Membrane</keyword>